<feature type="transmembrane region" description="Helical" evidence="1">
    <location>
        <begin position="115"/>
        <end position="137"/>
    </location>
</feature>
<reference evidence="2 3" key="1">
    <citation type="submission" date="2023-07" db="EMBL/GenBank/DDBJ databases">
        <title>Sequencing the genomes of 1000 actinobacteria strains.</title>
        <authorList>
            <person name="Klenk H.-P."/>
        </authorList>
    </citation>
    <scope>NUCLEOTIDE SEQUENCE [LARGE SCALE GENOMIC DNA]</scope>
    <source>
        <strain evidence="2 3">DSM 20167</strain>
    </source>
</reference>
<proteinExistence type="predicted"/>
<dbReference type="RefSeq" id="WP_310287616.1">
    <property type="nucleotide sequence ID" value="NZ_BAAAWO010000001.1"/>
</dbReference>
<sequence>MVAKNDGAGADKRDPDPDTEFTEQDLLLGRKASKFVDIICIISFVVSILVAIFVFMNVPLDTRMPYDGKYDRSGSGIPMPIALVMSPIFIVIFWRTGKKPDAHHMRKGSRIGLYILGPALMAVSVYFQFVFAEGILVEGGYLAG</sequence>
<keyword evidence="1" id="KW-0812">Transmembrane</keyword>
<name>A0ABU2BDE2_9MICC</name>
<keyword evidence="3" id="KW-1185">Reference proteome</keyword>
<protein>
    <recommendedName>
        <fullName evidence="4">DUF1648 domain-containing protein</fullName>
    </recommendedName>
</protein>
<organism evidence="2 3">
    <name type="scientific">Paeniglutamicibacter sulfureus</name>
    <dbReference type="NCBI Taxonomy" id="43666"/>
    <lineage>
        <taxon>Bacteria</taxon>
        <taxon>Bacillati</taxon>
        <taxon>Actinomycetota</taxon>
        <taxon>Actinomycetes</taxon>
        <taxon>Micrococcales</taxon>
        <taxon>Micrococcaceae</taxon>
        <taxon>Paeniglutamicibacter</taxon>
    </lineage>
</organism>
<evidence type="ECO:0000313" key="2">
    <source>
        <dbReference type="EMBL" id="MDR7356664.1"/>
    </source>
</evidence>
<evidence type="ECO:0000256" key="1">
    <source>
        <dbReference type="SAM" id="Phobius"/>
    </source>
</evidence>
<accession>A0ABU2BDE2</accession>
<feature type="transmembrane region" description="Helical" evidence="1">
    <location>
        <begin position="35"/>
        <end position="56"/>
    </location>
</feature>
<evidence type="ECO:0008006" key="4">
    <source>
        <dbReference type="Google" id="ProtNLM"/>
    </source>
</evidence>
<comment type="caution">
    <text evidence="2">The sequence shown here is derived from an EMBL/GenBank/DDBJ whole genome shotgun (WGS) entry which is preliminary data.</text>
</comment>
<keyword evidence="1" id="KW-1133">Transmembrane helix</keyword>
<dbReference type="Proteomes" id="UP001183817">
    <property type="component" value="Unassembled WGS sequence"/>
</dbReference>
<gene>
    <name evidence="2" type="ORF">J2S64_000355</name>
</gene>
<keyword evidence="1" id="KW-0472">Membrane</keyword>
<feature type="transmembrane region" description="Helical" evidence="1">
    <location>
        <begin position="76"/>
        <end position="94"/>
    </location>
</feature>
<dbReference type="EMBL" id="JAVDYI010000001">
    <property type="protein sequence ID" value="MDR7356664.1"/>
    <property type="molecule type" value="Genomic_DNA"/>
</dbReference>
<evidence type="ECO:0000313" key="3">
    <source>
        <dbReference type="Proteomes" id="UP001183817"/>
    </source>
</evidence>